<evidence type="ECO:0000313" key="2">
    <source>
        <dbReference type="EMBL" id="VDD86286.1"/>
    </source>
</evidence>
<sequence length="85" mass="10356">MVAFKSLFDKLMRKYGLYWNVYSLEDLIRLKAERRRAVISKIMEEKEKEHEELRERARSAEEYQEKKLCEKLQAENEKLTNSKTK</sequence>
<proteinExistence type="predicted"/>
<keyword evidence="1" id="KW-0175">Coiled coil</keyword>
<dbReference type="EMBL" id="UXUI01007209">
    <property type="protein sequence ID" value="VDD86286.1"/>
    <property type="molecule type" value="Genomic_DNA"/>
</dbReference>
<evidence type="ECO:0000313" key="3">
    <source>
        <dbReference type="Proteomes" id="UP000274131"/>
    </source>
</evidence>
<evidence type="ECO:0000313" key="4">
    <source>
        <dbReference type="WBParaSite" id="EVEC_0000172101-mRNA-1"/>
    </source>
</evidence>
<protein>
    <submittedName>
        <fullName evidence="2 4">Uncharacterized protein</fullName>
    </submittedName>
</protein>
<dbReference type="Proteomes" id="UP000274131">
    <property type="component" value="Unassembled WGS sequence"/>
</dbReference>
<dbReference type="WBParaSite" id="EVEC_0000172101-mRNA-1">
    <property type="protein sequence ID" value="EVEC_0000172101-mRNA-1"/>
    <property type="gene ID" value="EVEC_0000172101"/>
</dbReference>
<reference evidence="4" key="1">
    <citation type="submission" date="2017-02" db="UniProtKB">
        <authorList>
            <consortium name="WormBaseParasite"/>
        </authorList>
    </citation>
    <scope>IDENTIFICATION</scope>
</reference>
<accession>A0A0N4UW70</accession>
<evidence type="ECO:0000256" key="1">
    <source>
        <dbReference type="SAM" id="Coils"/>
    </source>
</evidence>
<dbReference type="AlphaFoldDB" id="A0A0N4UW70"/>
<organism evidence="4">
    <name type="scientific">Enterobius vermicularis</name>
    <name type="common">Human pinworm</name>
    <dbReference type="NCBI Taxonomy" id="51028"/>
    <lineage>
        <taxon>Eukaryota</taxon>
        <taxon>Metazoa</taxon>
        <taxon>Ecdysozoa</taxon>
        <taxon>Nematoda</taxon>
        <taxon>Chromadorea</taxon>
        <taxon>Rhabditida</taxon>
        <taxon>Spirurina</taxon>
        <taxon>Oxyuridomorpha</taxon>
        <taxon>Oxyuroidea</taxon>
        <taxon>Oxyuridae</taxon>
        <taxon>Enterobius</taxon>
    </lineage>
</organism>
<feature type="coiled-coil region" evidence="1">
    <location>
        <begin position="36"/>
        <end position="66"/>
    </location>
</feature>
<reference evidence="2 3" key="2">
    <citation type="submission" date="2018-10" db="EMBL/GenBank/DDBJ databases">
        <authorList>
            <consortium name="Pathogen Informatics"/>
        </authorList>
    </citation>
    <scope>NUCLEOTIDE SEQUENCE [LARGE SCALE GENOMIC DNA]</scope>
</reference>
<name>A0A0N4UW70_ENTVE</name>
<keyword evidence="3" id="KW-1185">Reference proteome</keyword>
<gene>
    <name evidence="2" type="ORF">EVEC_LOCUS1429</name>
</gene>